<feature type="transmembrane region" description="Helical" evidence="9">
    <location>
        <begin position="239"/>
        <end position="256"/>
    </location>
</feature>
<feature type="transmembrane region" description="Helical" evidence="9">
    <location>
        <begin position="95"/>
        <end position="115"/>
    </location>
</feature>
<feature type="transmembrane region" description="Helical" evidence="9">
    <location>
        <begin position="58"/>
        <end position="83"/>
    </location>
</feature>
<dbReference type="Pfam" id="PF12399">
    <property type="entry name" value="BCA_ABC_TP_C"/>
    <property type="match status" value="1"/>
</dbReference>
<dbReference type="InterPro" id="IPR003439">
    <property type="entry name" value="ABC_transporter-like_ATP-bd"/>
</dbReference>
<dbReference type="PROSITE" id="PS50893">
    <property type="entry name" value="ABC_TRANSPORTER_2"/>
    <property type="match status" value="1"/>
</dbReference>
<feature type="transmembrane region" description="Helical" evidence="9">
    <location>
        <begin position="410"/>
        <end position="427"/>
    </location>
</feature>
<accession>A0ABT4MNE1</accession>
<evidence type="ECO:0000256" key="3">
    <source>
        <dbReference type="ARBA" id="ARBA00022475"/>
    </source>
</evidence>
<feature type="transmembrane region" description="Helical" evidence="9">
    <location>
        <begin position="142"/>
        <end position="159"/>
    </location>
</feature>
<feature type="transmembrane region" description="Helical" evidence="9">
    <location>
        <begin position="384"/>
        <end position="403"/>
    </location>
</feature>
<keyword evidence="2" id="KW-0813">Transport</keyword>
<dbReference type="Proteomes" id="UP001067235">
    <property type="component" value="Unassembled WGS sequence"/>
</dbReference>
<dbReference type="SMART" id="SM00382">
    <property type="entry name" value="AAA"/>
    <property type="match status" value="1"/>
</dbReference>
<name>A0ABT4MNE1_GORRU</name>
<dbReference type="EMBL" id="JAPWIE010000001">
    <property type="protein sequence ID" value="MCZ4548510.1"/>
    <property type="molecule type" value="Genomic_DNA"/>
</dbReference>
<feature type="transmembrane region" description="Helical" evidence="9">
    <location>
        <begin position="508"/>
        <end position="527"/>
    </location>
</feature>
<dbReference type="Pfam" id="PF00005">
    <property type="entry name" value="ABC_tran"/>
    <property type="match status" value="1"/>
</dbReference>
<evidence type="ECO:0000313" key="11">
    <source>
        <dbReference type="EMBL" id="MCZ4548510.1"/>
    </source>
</evidence>
<dbReference type="SUPFAM" id="SSF52540">
    <property type="entry name" value="P-loop containing nucleoside triphosphate hydrolases"/>
    <property type="match status" value="1"/>
</dbReference>
<dbReference type="CDD" id="cd06582">
    <property type="entry name" value="TM_PBP1_LivH_like"/>
    <property type="match status" value="1"/>
</dbReference>
<keyword evidence="6" id="KW-0067">ATP-binding</keyword>
<feature type="transmembrane region" description="Helical" evidence="9">
    <location>
        <begin position="547"/>
        <end position="576"/>
    </location>
</feature>
<keyword evidence="7 9" id="KW-1133">Transmembrane helix</keyword>
<keyword evidence="4 9" id="KW-0812">Transmembrane</keyword>
<evidence type="ECO:0000256" key="6">
    <source>
        <dbReference type="ARBA" id="ARBA00022840"/>
    </source>
</evidence>
<dbReference type="Gene3D" id="3.40.50.300">
    <property type="entry name" value="P-loop containing nucleotide triphosphate hydrolases"/>
    <property type="match status" value="1"/>
</dbReference>
<evidence type="ECO:0000256" key="2">
    <source>
        <dbReference type="ARBA" id="ARBA00022448"/>
    </source>
</evidence>
<feature type="transmembrane region" description="Helical" evidence="9">
    <location>
        <begin position="268"/>
        <end position="285"/>
    </location>
</feature>
<proteinExistence type="predicted"/>
<feature type="transmembrane region" description="Helical" evidence="9">
    <location>
        <begin position="213"/>
        <end position="232"/>
    </location>
</feature>
<sequence length="911" mass="96010">MDTITFAFLGLGTGSIYALLAMGLVLIYRGSGVINFAHGAFALLGAYTVFQLRTEAELPFYIALVVAMVVVAAAAILVHFLVMRPLSSASPLARVIATLGVLMIVTQGVLLKYGAEQRTVDVPVSTDSISLTDDVLIGKQNIYLLLITIVCALALAAISNRTKVGRALSASAENPRAAAALGWSPDLLACLTWGLAGALAAVAGAFFPATSSGFISVTQMSALIIGALATALLAEFRSYGLAVVGGLLIGMGQALATRYIDQTGVADAVPFIVIILVLVVRGRGLPVRGMITDRLPRVGTGRIRPVPVLIAAVLAFVVVRFAVPDDWQPAIIVSITFAIVGLSVVVITGYAGQLSLAQFALGGVGAYAAGRLAAAQGWPMEPALIAGVLVAMIVGFVIGLPALRTRGVNLAVITFGLGFVIYQLVFANSDYTGRDAQTKIDSPTFLGLDVDPVTHPDNYSTICLVALVVVALVVANLRRSRVGRRLLAVRTNERAAAAVGVNVFQSKLYAFTISAGIAGLGGALYGFSYSTILYQQLFPSDMSINVLVLTVIGGAGYVLGPMVGATLATGGVGVLFFGDATTSADSSFVKYLPLITGFLLLVTLIGSQNGIVDRAQTLLTELWQKVPTRRRTTAAQTVPVRSTGVKAEVTPHTLDIIGVTQRFGGFTALSEVSMTVSPGQVVGLLGPNGAGKTTLIDAVTGYNRISDGSVRWDQQDMTSWSPHRRARAGLSRSFQSLELFNDLTVRENLLAASDSRDLLAYVTNLFYPGPSRPTDTVLAAIEELGLSDVLDVRAEELSYGRRRLVAIARAVATRPSILLLDEPAAGLDEEESREVGHLIRRLADDWGIGVLLIEHDVPMVLRTADRVHVLDFGRTIAAGTPDEIRSDEAVRAAYLGEPVASAADTAEVIRQ</sequence>
<dbReference type="Pfam" id="PF02653">
    <property type="entry name" value="BPD_transp_2"/>
    <property type="match status" value="2"/>
</dbReference>
<comment type="subcellular location">
    <subcellularLocation>
        <location evidence="1">Cell membrane</location>
        <topology evidence="1">Multi-pass membrane protein</topology>
    </subcellularLocation>
</comment>
<dbReference type="InterPro" id="IPR003593">
    <property type="entry name" value="AAA+_ATPase"/>
</dbReference>
<feature type="transmembrane region" description="Helical" evidence="9">
    <location>
        <begin position="6"/>
        <end position="26"/>
    </location>
</feature>
<dbReference type="InterPro" id="IPR032823">
    <property type="entry name" value="BCA_ABC_TP_C"/>
</dbReference>
<dbReference type="InterPro" id="IPR043428">
    <property type="entry name" value="LivM-like"/>
</dbReference>
<dbReference type="RefSeq" id="WP_301568974.1">
    <property type="nucleotide sequence ID" value="NZ_JAPWIE010000001.1"/>
</dbReference>
<feature type="transmembrane region" description="Helical" evidence="9">
    <location>
        <begin position="33"/>
        <end position="52"/>
    </location>
</feature>
<keyword evidence="8 9" id="KW-0472">Membrane</keyword>
<feature type="transmembrane region" description="Helical" evidence="9">
    <location>
        <begin position="180"/>
        <end position="207"/>
    </location>
</feature>
<evidence type="ECO:0000256" key="8">
    <source>
        <dbReference type="ARBA" id="ARBA00023136"/>
    </source>
</evidence>
<keyword evidence="3" id="KW-1003">Cell membrane</keyword>
<dbReference type="PANTHER" id="PTHR45772">
    <property type="entry name" value="CONSERVED COMPONENT OF ABC TRANSPORTER FOR NATURAL AMINO ACIDS-RELATED"/>
    <property type="match status" value="1"/>
</dbReference>
<dbReference type="InterPro" id="IPR027417">
    <property type="entry name" value="P-loop_NTPase"/>
</dbReference>
<dbReference type="CDD" id="cd06581">
    <property type="entry name" value="TM_PBP1_LivM_like"/>
    <property type="match status" value="1"/>
</dbReference>
<feature type="transmembrane region" description="Helical" evidence="9">
    <location>
        <begin position="306"/>
        <end position="323"/>
    </location>
</feature>
<dbReference type="InterPro" id="IPR001851">
    <property type="entry name" value="ABC_transp_permease"/>
</dbReference>
<feature type="transmembrane region" description="Helical" evidence="9">
    <location>
        <begin position="329"/>
        <end position="352"/>
    </location>
</feature>
<feature type="transmembrane region" description="Helical" evidence="9">
    <location>
        <begin position="459"/>
        <end position="477"/>
    </location>
</feature>
<evidence type="ECO:0000313" key="12">
    <source>
        <dbReference type="Proteomes" id="UP001067235"/>
    </source>
</evidence>
<evidence type="ECO:0000256" key="7">
    <source>
        <dbReference type="ARBA" id="ARBA00022989"/>
    </source>
</evidence>
<evidence type="ECO:0000256" key="9">
    <source>
        <dbReference type="SAM" id="Phobius"/>
    </source>
</evidence>
<evidence type="ECO:0000256" key="1">
    <source>
        <dbReference type="ARBA" id="ARBA00004651"/>
    </source>
</evidence>
<gene>
    <name evidence="11" type="ORF">O4213_00850</name>
</gene>
<evidence type="ECO:0000256" key="5">
    <source>
        <dbReference type="ARBA" id="ARBA00022741"/>
    </source>
</evidence>
<dbReference type="InterPro" id="IPR051120">
    <property type="entry name" value="ABC_AA/LPS_Transport"/>
</dbReference>
<reference evidence="11" key="1">
    <citation type="submission" date="2022-12" db="EMBL/GenBank/DDBJ databases">
        <authorList>
            <person name="Krivoruchko A.V."/>
            <person name="Elkin A."/>
        </authorList>
    </citation>
    <scope>NUCLEOTIDE SEQUENCE</scope>
    <source>
        <strain evidence="11">IEGM 1388</strain>
    </source>
</reference>
<evidence type="ECO:0000256" key="4">
    <source>
        <dbReference type="ARBA" id="ARBA00022692"/>
    </source>
</evidence>
<dbReference type="CDD" id="cd03219">
    <property type="entry name" value="ABC_Mj1267_LivG_branched"/>
    <property type="match status" value="1"/>
</dbReference>
<keyword evidence="12" id="KW-1185">Reference proteome</keyword>
<organism evidence="11 12">
    <name type="scientific">Gordonia rubripertincta</name>
    <name type="common">Rhodococcus corallinus</name>
    <dbReference type="NCBI Taxonomy" id="36822"/>
    <lineage>
        <taxon>Bacteria</taxon>
        <taxon>Bacillati</taxon>
        <taxon>Actinomycetota</taxon>
        <taxon>Actinomycetes</taxon>
        <taxon>Mycobacteriales</taxon>
        <taxon>Gordoniaceae</taxon>
        <taxon>Gordonia</taxon>
    </lineage>
</organism>
<feature type="transmembrane region" description="Helical" evidence="9">
    <location>
        <begin position="588"/>
        <end position="606"/>
    </location>
</feature>
<keyword evidence="5" id="KW-0547">Nucleotide-binding</keyword>
<feature type="domain" description="ABC transporter" evidence="10">
    <location>
        <begin position="654"/>
        <end position="897"/>
    </location>
</feature>
<protein>
    <submittedName>
        <fullName evidence="11">Branched-chain amino acid ABC transporter permease/ATP-binding protein</fullName>
    </submittedName>
</protein>
<feature type="transmembrane region" description="Helical" evidence="9">
    <location>
        <begin position="359"/>
        <end position="378"/>
    </location>
</feature>
<evidence type="ECO:0000259" key="10">
    <source>
        <dbReference type="PROSITE" id="PS50893"/>
    </source>
</evidence>
<comment type="caution">
    <text evidence="11">The sequence shown here is derived from an EMBL/GenBank/DDBJ whole genome shotgun (WGS) entry which is preliminary data.</text>
</comment>